<evidence type="ECO:0000256" key="1">
    <source>
        <dbReference type="ARBA" id="ARBA00004651"/>
    </source>
</evidence>
<comment type="similarity">
    <text evidence="2">Belongs to the GSP F family.</text>
</comment>
<evidence type="ECO:0000256" key="4">
    <source>
        <dbReference type="ARBA" id="ARBA00022692"/>
    </source>
</evidence>
<dbReference type="Gene3D" id="1.20.81.30">
    <property type="entry name" value="Type II secretion system (T2SS), domain F"/>
    <property type="match status" value="2"/>
</dbReference>
<comment type="subcellular location">
    <subcellularLocation>
        <location evidence="1">Cell membrane</location>
        <topology evidence="1">Multi-pass membrane protein</topology>
    </subcellularLocation>
</comment>
<evidence type="ECO:0000313" key="9">
    <source>
        <dbReference type="EMBL" id="OGD34518.1"/>
    </source>
</evidence>
<keyword evidence="5 7" id="KW-1133">Transmembrane helix</keyword>
<protein>
    <recommendedName>
        <fullName evidence="8">Type II secretion system protein GspF domain-containing protein</fullName>
    </recommendedName>
</protein>
<keyword evidence="3" id="KW-1003">Cell membrane</keyword>
<dbReference type="GO" id="GO:0015628">
    <property type="term" value="P:protein secretion by the type II secretion system"/>
    <property type="evidence" value="ECO:0007669"/>
    <property type="project" value="TreeGrafter"/>
</dbReference>
<reference evidence="9 10" key="1">
    <citation type="journal article" date="2016" name="Nat. Commun.">
        <title>Thousands of microbial genomes shed light on interconnected biogeochemical processes in an aquifer system.</title>
        <authorList>
            <person name="Anantharaman K."/>
            <person name="Brown C.T."/>
            <person name="Hug L.A."/>
            <person name="Sharon I."/>
            <person name="Castelle C.J."/>
            <person name="Probst A.J."/>
            <person name="Thomas B.C."/>
            <person name="Singh A."/>
            <person name="Wilkins M.J."/>
            <person name="Karaoz U."/>
            <person name="Brodie E.L."/>
            <person name="Williams K.H."/>
            <person name="Hubbard S.S."/>
            <person name="Banfield J.F."/>
        </authorList>
    </citation>
    <scope>NUCLEOTIDE SEQUENCE [LARGE SCALE GENOMIC DNA]</scope>
</reference>
<keyword evidence="6 7" id="KW-0472">Membrane</keyword>
<feature type="domain" description="Type II secretion system protein GspF" evidence="8">
    <location>
        <begin position="216"/>
        <end position="337"/>
    </location>
</feature>
<gene>
    <name evidence="9" type="ORF">A2988_03315</name>
</gene>
<organism evidence="9 10">
    <name type="scientific">Candidatus Azambacteria bacterium RIFCSPLOWO2_01_FULL_46_25</name>
    <dbReference type="NCBI Taxonomy" id="1797298"/>
    <lineage>
        <taxon>Bacteria</taxon>
        <taxon>Candidatus Azamiibacteriota</taxon>
    </lineage>
</organism>
<evidence type="ECO:0000256" key="2">
    <source>
        <dbReference type="ARBA" id="ARBA00005745"/>
    </source>
</evidence>
<dbReference type="STRING" id="1797298.A2988_03315"/>
<evidence type="ECO:0000313" key="10">
    <source>
        <dbReference type="Proteomes" id="UP000176650"/>
    </source>
</evidence>
<dbReference type="InterPro" id="IPR003004">
    <property type="entry name" value="GspF/PilC"/>
</dbReference>
<comment type="caution">
    <text evidence="9">The sequence shown here is derived from an EMBL/GenBank/DDBJ whole genome shotgun (WGS) entry which is preliminary data.</text>
</comment>
<accession>A0A1F5BVC9</accession>
<dbReference type="Pfam" id="PF00482">
    <property type="entry name" value="T2SSF"/>
    <property type="match status" value="2"/>
</dbReference>
<dbReference type="InterPro" id="IPR042094">
    <property type="entry name" value="T2SS_GspF_sf"/>
</dbReference>
<dbReference type="PANTHER" id="PTHR30012:SF4">
    <property type="entry name" value="MSHA BIOGENESIS PROTEIN MSHG"/>
    <property type="match status" value="1"/>
</dbReference>
<feature type="domain" description="Type II secretion system protein GspF" evidence="8">
    <location>
        <begin position="11"/>
        <end position="134"/>
    </location>
</feature>
<dbReference type="PRINTS" id="PR00812">
    <property type="entry name" value="BCTERIALGSPF"/>
</dbReference>
<dbReference type="Proteomes" id="UP000176650">
    <property type="component" value="Unassembled WGS sequence"/>
</dbReference>
<dbReference type="PANTHER" id="PTHR30012">
    <property type="entry name" value="GENERAL SECRETION PATHWAY PROTEIN"/>
    <property type="match status" value="1"/>
</dbReference>
<name>A0A1F5BVC9_9BACT</name>
<keyword evidence="4 7" id="KW-0812">Transmembrane</keyword>
<evidence type="ECO:0000256" key="7">
    <source>
        <dbReference type="SAM" id="Phobius"/>
    </source>
</evidence>
<feature type="transmembrane region" description="Helical" evidence="7">
    <location>
        <begin position="317"/>
        <end position="339"/>
    </location>
</feature>
<proteinExistence type="inferred from homology"/>
<evidence type="ECO:0000259" key="8">
    <source>
        <dbReference type="Pfam" id="PF00482"/>
    </source>
</evidence>
<dbReference type="InterPro" id="IPR018076">
    <property type="entry name" value="T2SS_GspF_dom"/>
</dbReference>
<feature type="transmembrane region" description="Helical" evidence="7">
    <location>
        <begin position="164"/>
        <end position="184"/>
    </location>
</feature>
<sequence>MAISEQDKITFTRNLSVMAKSGIPLLEAVLSEGKQARSADFKRALFAVAEDIRRGERFSAALAKHPGVFGYFYVHVIEAGERSGSLEQNLIYLFEQMSAAREFRKELTGALLYPAFILSAVVVVGSLMAYFVLPQLTGFLSSFEGAELPFVTRMVLAFSDVTQHYGPLIFPGLFAACALLYGILAQTRPGRDVSDAMRLHLPIIGGILQRAYLVQFSKMLATLLKSGIPMHESLAIVGNGLDNAVFKKSALALVPHILAGQPLSPFLDRSLFPPLYIQMMEVGEKSARIEQNLDYLAEFYRKEMEYRLKNILTSLEPLLLILVGAVVLFLALALFMPLYQTIGTL</sequence>
<feature type="transmembrane region" description="Helical" evidence="7">
    <location>
        <begin position="111"/>
        <end position="133"/>
    </location>
</feature>
<evidence type="ECO:0000256" key="6">
    <source>
        <dbReference type="ARBA" id="ARBA00023136"/>
    </source>
</evidence>
<dbReference type="GO" id="GO:0005886">
    <property type="term" value="C:plasma membrane"/>
    <property type="evidence" value="ECO:0007669"/>
    <property type="project" value="UniProtKB-SubCell"/>
</dbReference>
<evidence type="ECO:0000256" key="3">
    <source>
        <dbReference type="ARBA" id="ARBA00022475"/>
    </source>
</evidence>
<dbReference type="EMBL" id="MEYS01000001">
    <property type="protein sequence ID" value="OGD34518.1"/>
    <property type="molecule type" value="Genomic_DNA"/>
</dbReference>
<dbReference type="AlphaFoldDB" id="A0A1F5BVC9"/>
<evidence type="ECO:0000256" key="5">
    <source>
        <dbReference type="ARBA" id="ARBA00022989"/>
    </source>
</evidence>